<accession>A0ABP9L481</accession>
<evidence type="ECO:0000256" key="1">
    <source>
        <dbReference type="SAM" id="SignalP"/>
    </source>
</evidence>
<dbReference type="Gene3D" id="2.60.40.10">
    <property type="entry name" value="Immunoglobulins"/>
    <property type="match status" value="1"/>
</dbReference>
<sequence length="506" mass="54896">MHYRIWVLLIAMLCCGPALALPKYFGYFANNTYQPETQAHTNITLIWTGGDDHPLSTWDNLILSELAQAKGYGTKAVVIVTSHLLDTRLDAQYKTDPFATAQFAALVDKLVAGGYLVPGNPEASTVASFYVIDEPEMHGLSDVAGGPHPALVYAVNVIRNNPATANFPTSAIESQDYEVSMQGMRLFDWAGLDHYPGNDGDYRNALTDFTNRMRPEQKLIIVPQAGRGGDLDDTWHNPEYMHFLSQAYGQTIMLMPFLWGHSAMTGTRAIPSLRNSYTAIGYQVKYGLYGGPVGISVPGTMYTGHYYNVSATFNNNSDKTWPAGSNISLGSFGPNDNTTWGLGRVALPHNVGPYQNVTFNFTVRAPSAPGYYNFQWKMVADGMAWFGTESQPLTINVVSPPSGSISASPNPCSIPYGGSTCISRLSWNSNRGDAEVWVSATDGSGAQLFARAQNGAQNAPWISTGTLRFTLKSGGAPITYVDVFGVPSAEPPYEPPPCPTPHCVEP</sequence>
<name>A0ABP9L481_9GAMM</name>
<evidence type="ECO:0008006" key="4">
    <source>
        <dbReference type="Google" id="ProtNLM"/>
    </source>
</evidence>
<comment type="caution">
    <text evidence="2">The sequence shown here is derived from an EMBL/GenBank/DDBJ whole genome shotgun (WGS) entry which is preliminary data.</text>
</comment>
<dbReference type="Proteomes" id="UP001501083">
    <property type="component" value="Unassembled WGS sequence"/>
</dbReference>
<organism evidence="2 3">
    <name type="scientific">Lysobacter panacisoli</name>
    <dbReference type="NCBI Taxonomy" id="1255263"/>
    <lineage>
        <taxon>Bacteria</taxon>
        <taxon>Pseudomonadati</taxon>
        <taxon>Pseudomonadota</taxon>
        <taxon>Gammaproteobacteria</taxon>
        <taxon>Lysobacterales</taxon>
        <taxon>Lysobacteraceae</taxon>
        <taxon>Lysobacter</taxon>
    </lineage>
</organism>
<dbReference type="InterPro" id="IPR013783">
    <property type="entry name" value="Ig-like_fold"/>
</dbReference>
<keyword evidence="3" id="KW-1185">Reference proteome</keyword>
<evidence type="ECO:0000313" key="2">
    <source>
        <dbReference type="EMBL" id="GAA5068945.1"/>
    </source>
</evidence>
<proteinExistence type="predicted"/>
<dbReference type="EMBL" id="BAABKY010000001">
    <property type="protein sequence ID" value="GAA5068945.1"/>
    <property type="molecule type" value="Genomic_DNA"/>
</dbReference>
<evidence type="ECO:0000313" key="3">
    <source>
        <dbReference type="Proteomes" id="UP001501083"/>
    </source>
</evidence>
<keyword evidence="1" id="KW-0732">Signal</keyword>
<feature type="signal peptide" evidence="1">
    <location>
        <begin position="1"/>
        <end position="20"/>
    </location>
</feature>
<protein>
    <recommendedName>
        <fullName evidence="4">Next to BRCA1 central domain-containing protein</fullName>
    </recommendedName>
</protein>
<feature type="chain" id="PRO_5046734839" description="Next to BRCA1 central domain-containing protein" evidence="1">
    <location>
        <begin position="21"/>
        <end position="506"/>
    </location>
</feature>
<reference evidence="3" key="1">
    <citation type="journal article" date="2019" name="Int. J. Syst. Evol. Microbiol.">
        <title>The Global Catalogue of Microorganisms (GCM) 10K type strain sequencing project: providing services to taxonomists for standard genome sequencing and annotation.</title>
        <authorList>
            <consortium name="The Broad Institute Genomics Platform"/>
            <consortium name="The Broad Institute Genome Sequencing Center for Infectious Disease"/>
            <person name="Wu L."/>
            <person name="Ma J."/>
        </authorList>
    </citation>
    <scope>NUCLEOTIDE SEQUENCE [LARGE SCALE GENOMIC DNA]</scope>
    <source>
        <strain evidence="3">JCM 19212</strain>
    </source>
</reference>
<gene>
    <name evidence="2" type="ORF">GCM10025759_05190</name>
</gene>